<evidence type="ECO:0000313" key="4">
    <source>
        <dbReference type="Proteomes" id="UP000809431"/>
    </source>
</evidence>
<protein>
    <submittedName>
        <fullName evidence="3">Alkaline phosphatase family protein</fullName>
    </submittedName>
</protein>
<dbReference type="Gene3D" id="3.40.720.10">
    <property type="entry name" value="Alkaline Phosphatase, subunit A"/>
    <property type="match status" value="2"/>
</dbReference>
<keyword evidence="2" id="KW-0732">Signal</keyword>
<proteinExistence type="predicted"/>
<dbReference type="RefSeq" id="WP_203539644.1">
    <property type="nucleotide sequence ID" value="NZ_JAESND010000010.1"/>
</dbReference>
<dbReference type="InterPro" id="IPR013320">
    <property type="entry name" value="ConA-like_dom_sf"/>
</dbReference>
<comment type="caution">
    <text evidence="3">The sequence shown here is derived from an EMBL/GenBank/DDBJ whole genome shotgun (WGS) entry which is preliminary data.</text>
</comment>
<feature type="chain" id="PRO_5047407511" evidence="2">
    <location>
        <begin position="21"/>
        <end position="682"/>
    </location>
</feature>
<dbReference type="SUPFAM" id="SSF49899">
    <property type="entry name" value="Concanavalin A-like lectins/glucanases"/>
    <property type="match status" value="1"/>
</dbReference>
<reference evidence="3 4" key="1">
    <citation type="submission" date="2021-01" db="EMBL/GenBank/DDBJ databases">
        <title>Draft Genome Sequence and Polyhydroxyalkanoate Biosynthetic Potential of Jeongeupia naejangsanensis Type Strain DSM 24253.</title>
        <authorList>
            <person name="Turrini P."/>
            <person name="Artuso I."/>
            <person name="Lugli G.A."/>
            <person name="Frangipani E."/>
            <person name="Ventura M."/>
            <person name="Visca P."/>
        </authorList>
    </citation>
    <scope>NUCLEOTIDE SEQUENCE [LARGE SCALE GENOMIC DNA]</scope>
    <source>
        <strain evidence="3 4">DSM 24253</strain>
    </source>
</reference>
<feature type="signal peptide" evidence="2">
    <location>
        <begin position="1"/>
        <end position="20"/>
    </location>
</feature>
<gene>
    <name evidence="3" type="ORF">JMJ54_16430</name>
</gene>
<dbReference type="EMBL" id="JAESND010000010">
    <property type="protein sequence ID" value="MBM3117423.1"/>
    <property type="molecule type" value="Genomic_DNA"/>
</dbReference>
<name>A0ABS2BPA2_9NEIS</name>
<feature type="compositionally biased region" description="Pro residues" evidence="1">
    <location>
        <begin position="39"/>
        <end position="50"/>
    </location>
</feature>
<dbReference type="InterPro" id="IPR017850">
    <property type="entry name" value="Alkaline_phosphatase_core_sf"/>
</dbReference>
<keyword evidence="4" id="KW-1185">Reference proteome</keyword>
<dbReference type="SUPFAM" id="SSF53649">
    <property type="entry name" value="Alkaline phosphatase-like"/>
    <property type="match status" value="1"/>
</dbReference>
<evidence type="ECO:0000256" key="1">
    <source>
        <dbReference type="SAM" id="MobiDB-lite"/>
    </source>
</evidence>
<evidence type="ECO:0000256" key="2">
    <source>
        <dbReference type="SAM" id="SignalP"/>
    </source>
</evidence>
<organism evidence="3 4">
    <name type="scientific">Jeongeupia naejangsanensis</name>
    <dbReference type="NCBI Taxonomy" id="613195"/>
    <lineage>
        <taxon>Bacteria</taxon>
        <taxon>Pseudomonadati</taxon>
        <taxon>Pseudomonadota</taxon>
        <taxon>Betaproteobacteria</taxon>
        <taxon>Neisseriales</taxon>
        <taxon>Chitinibacteraceae</taxon>
        <taxon>Jeongeupia</taxon>
    </lineage>
</organism>
<evidence type="ECO:0000313" key="3">
    <source>
        <dbReference type="EMBL" id="MBM3117423.1"/>
    </source>
</evidence>
<accession>A0ABS2BPA2</accession>
<dbReference type="Gene3D" id="2.60.120.200">
    <property type="match status" value="1"/>
</dbReference>
<sequence>MLWKKQVRAGCALVLVAALAACGGGDEGQTGGTTMPDGRPTPAPTPVPTPAPSVAARKVLLVELDGLTYPQLKEGIAQGRLPNLATLKARPAYSGGVNGTLTQQPTLDAPGWATLLTGSWANRHQVRSDAPGQAMQADSVFKLLKDGRSAKTAGVTGSPALAQLLAREQNAGRLDSLTDCAGVDSCVADGASARIRDGYDLVYAQFHSPADAAASSGFQQGYRNVLGNLDAAVGRLQAAVAQRTAANPGEDWLIVVTAAHGLAKTGSSDGLPVLDNALTFIALNRDGNALLGSDDAAPDSFDALYARASLADITPTVLAFAGAQPALAGHAIDGAPLLADPAVAQLRGKAGSDHASVQLGWRSFSDASRSIEIWRDGLKLQTLPGDTTAYTDSSVAQAASGLYRFNYTVVANGIPVSLLAQLDYVKPVVLERTLTNGLLYFYGFDGGITDARNGSVLQNWAIGVDSGSLVADAFGAKALRIDGTVADAGGSTGYKLVQNGADFAGLPQFTIGFWLRTDCVMGTGNGAAIVSNKNYDSGSNAGIALGMFTGCEVRFNIGSGGVRDEIGGSRFSANQWAYLALSVDAANKKMSAYLFDPVIGEQKTENKAIANTDISKLKGLGVLGLNEDGTGQYYKRNCGTPSCATPRGRMEFNDFAVWSRVLTLTELRSIYASNRSLTTLNP</sequence>
<dbReference type="PROSITE" id="PS51257">
    <property type="entry name" value="PROKAR_LIPOPROTEIN"/>
    <property type="match status" value="1"/>
</dbReference>
<dbReference type="Proteomes" id="UP000809431">
    <property type="component" value="Unassembled WGS sequence"/>
</dbReference>
<feature type="region of interest" description="Disordered" evidence="1">
    <location>
        <begin position="26"/>
        <end position="50"/>
    </location>
</feature>